<evidence type="ECO:0000256" key="1">
    <source>
        <dbReference type="ARBA" id="ARBA00044953"/>
    </source>
</evidence>
<protein>
    <submittedName>
        <fullName evidence="3">C3H1-type domain-containing protein</fullName>
    </submittedName>
</protein>
<sequence>LFCFAFKTNKCFQFKCKLTHPSTIATLFTEPILERSSVIEGDVLLYKQRKHRNRAIPLMSGPTRVADRITFKEWLREVSKLRRGIFCVFICIDMFVYIDDVLHCNQLIQVYT</sequence>
<evidence type="ECO:0000259" key="2">
    <source>
        <dbReference type="Pfam" id="PF10223"/>
    </source>
</evidence>
<accession>A0A0M3J3X3</accession>
<reference evidence="3" key="1">
    <citation type="submission" date="2017-02" db="UniProtKB">
        <authorList>
            <consortium name="WormBaseParasite"/>
        </authorList>
    </citation>
    <scope>IDENTIFICATION</scope>
</reference>
<proteinExistence type="inferred from homology"/>
<organism evidence="3">
    <name type="scientific">Anisakis simplex</name>
    <name type="common">Herring worm</name>
    <dbReference type="NCBI Taxonomy" id="6269"/>
    <lineage>
        <taxon>Eukaryota</taxon>
        <taxon>Metazoa</taxon>
        <taxon>Ecdysozoa</taxon>
        <taxon>Nematoda</taxon>
        <taxon>Chromadorea</taxon>
        <taxon>Rhabditida</taxon>
        <taxon>Spirurina</taxon>
        <taxon>Ascaridomorpha</taxon>
        <taxon>Ascaridoidea</taxon>
        <taxon>Anisakidae</taxon>
        <taxon>Anisakis</taxon>
        <taxon>Anisakis simplex complex</taxon>
    </lineage>
</organism>
<evidence type="ECO:0000313" key="3">
    <source>
        <dbReference type="WBParaSite" id="ASIM_0000223601-mRNA-1"/>
    </source>
</evidence>
<comment type="similarity">
    <text evidence="1">Belongs to the menorin family.</text>
</comment>
<feature type="domain" description="Menorin-like" evidence="2">
    <location>
        <begin position="30"/>
        <end position="85"/>
    </location>
</feature>
<dbReference type="WBParaSite" id="ASIM_0000223601-mRNA-1">
    <property type="protein sequence ID" value="ASIM_0000223601-mRNA-1"/>
    <property type="gene ID" value="ASIM_0000223601"/>
</dbReference>
<name>A0A0M3J3X3_ANISI</name>
<dbReference type="AlphaFoldDB" id="A0A0M3J3X3"/>
<dbReference type="InterPro" id="IPR019356">
    <property type="entry name" value="Menorin_dom"/>
</dbReference>
<dbReference type="Pfam" id="PF10223">
    <property type="entry name" value="Menorin_N"/>
    <property type="match status" value="1"/>
</dbReference>